<organism evidence="1 2">
    <name type="scientific">Blastopirellula retiformator</name>
    <dbReference type="NCBI Taxonomy" id="2527970"/>
    <lineage>
        <taxon>Bacteria</taxon>
        <taxon>Pseudomonadati</taxon>
        <taxon>Planctomycetota</taxon>
        <taxon>Planctomycetia</taxon>
        <taxon>Pirellulales</taxon>
        <taxon>Pirellulaceae</taxon>
        <taxon>Blastopirellula</taxon>
    </lineage>
</organism>
<sequence>MVDIAALREVISLVWRKRIAVAGDLTLRRSLQVSSEGLVAKEEDAVGGIGLVLRALQDLTVDLRVAVTVVGDDGVWFDLKDHFAELTFATDYLQIDKRWTTPVDYQIREGQEVRQWRMRHEGPLNESLSLPLQMQLRAACRQHDGLVLVDRSWGEEAGIIDEEIRRVARSIAEQEARKRLIVWSDAALGRYARWWRYLPPGELADQLAVGGFEGIAAAATEHRETYFLQTGDGLIVAAPGQPAELVTAPIAADFSPDSVLAAIAAAGISGADSRAAGQIGAAAASLAAPVTTGAIAKVIERI</sequence>
<dbReference type="EMBL" id="SJPF01000001">
    <property type="protein sequence ID" value="TWT38628.1"/>
    <property type="molecule type" value="Genomic_DNA"/>
</dbReference>
<accession>A0A5C5VJ77</accession>
<dbReference type="InterPro" id="IPR029056">
    <property type="entry name" value="Ribokinase-like"/>
</dbReference>
<evidence type="ECO:0000313" key="1">
    <source>
        <dbReference type="EMBL" id="TWT38628.1"/>
    </source>
</evidence>
<dbReference type="Proteomes" id="UP000318878">
    <property type="component" value="Unassembled WGS sequence"/>
</dbReference>
<keyword evidence="2" id="KW-1185">Reference proteome</keyword>
<comment type="caution">
    <text evidence="1">The sequence shown here is derived from an EMBL/GenBank/DDBJ whole genome shotgun (WGS) entry which is preliminary data.</text>
</comment>
<evidence type="ECO:0000313" key="2">
    <source>
        <dbReference type="Proteomes" id="UP000318878"/>
    </source>
</evidence>
<dbReference type="SUPFAM" id="SSF53613">
    <property type="entry name" value="Ribokinase-like"/>
    <property type="match status" value="1"/>
</dbReference>
<reference evidence="1 2" key="1">
    <citation type="submission" date="2019-02" db="EMBL/GenBank/DDBJ databases">
        <title>Deep-cultivation of Planctomycetes and their phenomic and genomic characterization uncovers novel biology.</title>
        <authorList>
            <person name="Wiegand S."/>
            <person name="Jogler M."/>
            <person name="Boedeker C."/>
            <person name="Pinto D."/>
            <person name="Vollmers J."/>
            <person name="Rivas-Marin E."/>
            <person name="Kohn T."/>
            <person name="Peeters S.H."/>
            <person name="Heuer A."/>
            <person name="Rast P."/>
            <person name="Oberbeckmann S."/>
            <person name="Bunk B."/>
            <person name="Jeske O."/>
            <person name="Meyerdierks A."/>
            <person name="Storesund J.E."/>
            <person name="Kallscheuer N."/>
            <person name="Luecker S."/>
            <person name="Lage O.M."/>
            <person name="Pohl T."/>
            <person name="Merkel B.J."/>
            <person name="Hornburger P."/>
            <person name="Mueller R.-W."/>
            <person name="Bruemmer F."/>
            <person name="Labrenz M."/>
            <person name="Spormann A.M."/>
            <person name="Op Den Camp H."/>
            <person name="Overmann J."/>
            <person name="Amann R."/>
            <person name="Jetten M.S.M."/>
            <person name="Mascher T."/>
            <person name="Medema M.H."/>
            <person name="Devos D.P."/>
            <person name="Kaster A.-K."/>
            <person name="Ovreas L."/>
            <person name="Rohde M."/>
            <person name="Galperin M.Y."/>
            <person name="Jogler C."/>
        </authorList>
    </citation>
    <scope>NUCLEOTIDE SEQUENCE [LARGE SCALE GENOMIC DNA]</scope>
    <source>
        <strain evidence="1 2">Enr8</strain>
    </source>
</reference>
<dbReference type="RefSeq" id="WP_146428866.1">
    <property type="nucleotide sequence ID" value="NZ_SJPF01000001.1"/>
</dbReference>
<evidence type="ECO:0008006" key="3">
    <source>
        <dbReference type="Google" id="ProtNLM"/>
    </source>
</evidence>
<dbReference type="AlphaFoldDB" id="A0A5C5VJ77"/>
<dbReference type="GO" id="GO:0003824">
    <property type="term" value="F:catalytic activity"/>
    <property type="evidence" value="ECO:0007669"/>
    <property type="project" value="UniProtKB-ARBA"/>
</dbReference>
<gene>
    <name evidence="1" type="ORF">Enr8_03210</name>
</gene>
<dbReference type="Gene3D" id="3.40.1190.20">
    <property type="match status" value="1"/>
</dbReference>
<name>A0A5C5VJ77_9BACT</name>
<dbReference type="OrthoDB" id="267645at2"/>
<proteinExistence type="predicted"/>
<protein>
    <recommendedName>
        <fullName evidence="3">Carbohydrate kinase PfkB domain-containing protein</fullName>
    </recommendedName>
</protein>